<name>A0ABV2ZZ66_9ACTN</name>
<reference evidence="1 2" key="1">
    <citation type="submission" date="2024-06" db="EMBL/GenBank/DDBJ databases">
        <title>The Natural Products Discovery Center: Release of the First 8490 Sequenced Strains for Exploring Actinobacteria Biosynthetic Diversity.</title>
        <authorList>
            <person name="Kalkreuter E."/>
            <person name="Kautsar S.A."/>
            <person name="Yang D."/>
            <person name="Bader C.D."/>
            <person name="Teijaro C.N."/>
            <person name="Fluegel L."/>
            <person name="Davis C.M."/>
            <person name="Simpson J.R."/>
            <person name="Lauterbach L."/>
            <person name="Steele A.D."/>
            <person name="Gui C."/>
            <person name="Meng S."/>
            <person name="Li G."/>
            <person name="Viehrig K."/>
            <person name="Ye F."/>
            <person name="Su P."/>
            <person name="Kiefer A.F."/>
            <person name="Nichols A."/>
            <person name="Cepeda A.J."/>
            <person name="Yan W."/>
            <person name="Fan B."/>
            <person name="Jiang Y."/>
            <person name="Adhikari A."/>
            <person name="Zheng C.-J."/>
            <person name="Schuster L."/>
            <person name="Cowan T.M."/>
            <person name="Smanski M.J."/>
            <person name="Chevrette M.G."/>
            <person name="De Carvalho L.P.S."/>
            <person name="Shen B."/>
        </authorList>
    </citation>
    <scope>NUCLEOTIDE SEQUENCE [LARGE SCALE GENOMIC DNA]</scope>
    <source>
        <strain evidence="1 2">NPDC033843</strain>
    </source>
</reference>
<dbReference type="InterPro" id="IPR014721">
    <property type="entry name" value="Ribsml_uS5_D2-typ_fold_subgr"/>
</dbReference>
<proteinExistence type="predicted"/>
<dbReference type="Pfam" id="PF13541">
    <property type="entry name" value="ChlI"/>
    <property type="match status" value="1"/>
</dbReference>
<dbReference type="EMBL" id="JBEZVE010000056">
    <property type="protein sequence ID" value="MEU3787862.1"/>
    <property type="molecule type" value="Genomic_DNA"/>
</dbReference>
<organism evidence="1 2">
    <name type="scientific">Streptomyces sp. 900129855</name>
    <dbReference type="NCBI Taxonomy" id="3155129"/>
    <lineage>
        <taxon>Bacteria</taxon>
        <taxon>Bacillati</taxon>
        <taxon>Actinomycetota</taxon>
        <taxon>Actinomycetes</taxon>
        <taxon>Kitasatosporales</taxon>
        <taxon>Streptomycetaceae</taxon>
        <taxon>Streptomyces</taxon>
    </lineage>
</organism>
<dbReference type="SUPFAM" id="SSF54211">
    <property type="entry name" value="Ribosomal protein S5 domain 2-like"/>
    <property type="match status" value="1"/>
</dbReference>
<dbReference type="RefSeq" id="WP_334580171.1">
    <property type="nucleotide sequence ID" value="NZ_JBEZVE010000056.1"/>
</dbReference>
<dbReference type="Proteomes" id="UP001550739">
    <property type="component" value="Unassembled WGS sequence"/>
</dbReference>
<evidence type="ECO:0000313" key="2">
    <source>
        <dbReference type="Proteomes" id="UP001550739"/>
    </source>
</evidence>
<keyword evidence="2" id="KW-1185">Reference proteome</keyword>
<dbReference type="Gene3D" id="3.30.230.10">
    <property type="match status" value="1"/>
</dbReference>
<accession>A0ABV2ZZ66</accession>
<sequence length="248" mass="26050">MASIARPTRIGVISDGVLTEDGNPFNLKYAVLTAEPGDVLEDVTTPNYVVGDALYRTGLVVDADQRGLGIAWPVELSIPGQGRAQVRAAGESAAVIHATVGPGPNWFTISGVSYERETMDRVRAGIINGGYDWPEGRVTVTVETVTGRPLDASHDLAIVCAILGADGHYSQNALTNRAFIGELGLDGRVRPVSDVNEAVRSAIANGCTIAFVADDDLTTLDVAGIGIYGVENLHQTVTTLSGFDLTNS</sequence>
<dbReference type="InterPro" id="IPR020568">
    <property type="entry name" value="Ribosomal_Su5_D2-typ_SF"/>
</dbReference>
<protein>
    <submittedName>
        <fullName evidence="1">Magnesium chelatase domain-containing protein</fullName>
    </submittedName>
</protein>
<gene>
    <name evidence="1" type="ORF">AB0E89_46425</name>
</gene>
<evidence type="ECO:0000313" key="1">
    <source>
        <dbReference type="EMBL" id="MEU3787862.1"/>
    </source>
</evidence>
<comment type="caution">
    <text evidence="1">The sequence shown here is derived from an EMBL/GenBank/DDBJ whole genome shotgun (WGS) entry which is preliminary data.</text>
</comment>